<evidence type="ECO:0000313" key="2">
    <source>
        <dbReference type="Proteomes" id="UP001500571"/>
    </source>
</evidence>
<dbReference type="EMBL" id="BAAAPB010000001">
    <property type="protein sequence ID" value="GAA1949675.1"/>
    <property type="molecule type" value="Genomic_DNA"/>
</dbReference>
<proteinExistence type="predicted"/>
<gene>
    <name evidence="1" type="ORF">GCM10009798_06110</name>
</gene>
<accession>A0ABN2QD88</accession>
<name>A0ABN2QD88_9ACTN</name>
<keyword evidence="2" id="KW-1185">Reference proteome</keyword>
<dbReference type="RefSeq" id="WP_344042286.1">
    <property type="nucleotide sequence ID" value="NZ_BAAAPB010000001.1"/>
</dbReference>
<sequence>MEDLTPRQARLLKERNRLALAAVLLAAAGLTAALVPLDTGNGGAGYERSYCVVDGSVACAVGVHPPGTP</sequence>
<comment type="caution">
    <text evidence="1">The sequence shown here is derived from an EMBL/GenBank/DDBJ whole genome shotgun (WGS) entry which is preliminary data.</text>
</comment>
<evidence type="ECO:0000313" key="1">
    <source>
        <dbReference type="EMBL" id="GAA1949675.1"/>
    </source>
</evidence>
<organism evidence="1 2">
    <name type="scientific">Nocardioides panacihumi</name>
    <dbReference type="NCBI Taxonomy" id="400774"/>
    <lineage>
        <taxon>Bacteria</taxon>
        <taxon>Bacillati</taxon>
        <taxon>Actinomycetota</taxon>
        <taxon>Actinomycetes</taxon>
        <taxon>Propionibacteriales</taxon>
        <taxon>Nocardioidaceae</taxon>
        <taxon>Nocardioides</taxon>
    </lineage>
</organism>
<dbReference type="Proteomes" id="UP001500571">
    <property type="component" value="Unassembled WGS sequence"/>
</dbReference>
<reference evidence="1 2" key="1">
    <citation type="journal article" date="2019" name="Int. J. Syst. Evol. Microbiol.">
        <title>The Global Catalogue of Microorganisms (GCM) 10K type strain sequencing project: providing services to taxonomists for standard genome sequencing and annotation.</title>
        <authorList>
            <consortium name="The Broad Institute Genomics Platform"/>
            <consortium name="The Broad Institute Genome Sequencing Center for Infectious Disease"/>
            <person name="Wu L."/>
            <person name="Ma J."/>
        </authorList>
    </citation>
    <scope>NUCLEOTIDE SEQUENCE [LARGE SCALE GENOMIC DNA]</scope>
    <source>
        <strain evidence="1 2">JCM 15309</strain>
    </source>
</reference>
<protein>
    <submittedName>
        <fullName evidence="1">Uncharacterized protein</fullName>
    </submittedName>
</protein>